<feature type="compositionally biased region" description="Basic residues" evidence="6">
    <location>
        <begin position="58"/>
        <end position="76"/>
    </location>
</feature>
<name>A0A226ERX0_FOLCA</name>
<evidence type="ECO:0000256" key="4">
    <source>
        <dbReference type="ARBA" id="ARBA00022786"/>
    </source>
</evidence>
<sequence length="821" mass="93237">MSLLPPPPSSSDEELKKVFDIVATGENNTSDLPKAGRRNRRGRVILSDSSDEADFKKVPKKRFRKRKAKKTVKKKNLLFTSESDSDSGRSESNQQQPPRRITRSVAATNDVSESADLGFKTSASRKSTSSAKKSKTNPITDESPPAGSVTFRYKPHTTQAVLSHTTKAGKVMYRFVGHPNLEPRSGEAIVRGMERRYRHAPPQFARSPTPPVLSPESETDEDVEVAGTSFKLVKVGMSKQRTRGKFRRMYVTESCPQQQPRSRDAAINYIQNYLKSNEEVRSRPRITNLDPDDIINITVNGVSFELRYDRKASERSGMGLYRYKNGRKCLAIPAWRKQLLQWQRLSTERTTMVREWMTNQERPIPRQVMRRVTPFRINPRRIYLNSADAIADTENVAERNEHFNILDKAKDGRTGPRRRYLYFVVIIPDELVTHIQSDENGYCPEIYEWLRDHEDTASISLPLYVGRNSRAPEPSAYTFNTEMRSSIRREVKAGGRAFLIHVEEVNYPTRRAARAGIITLEAAAIAYLSFISPHTPNNSQVGKLKYCRANRHGEMDAFMDSHPRIQAHITAMASTTSRRPFHFLDDPYVPCLTDHSYPGQPYSAMLHPDRDMITEVILDKIEEEKSANEEESDLDLDGLSDNDDDVFEDISVSDSSAQQPTTLNSFTAALRFQQQSRGHNSCGMNAVNNFRQEGPLYTREFFQDIVANLEAEERNVIDTGELDEGAYGSERGDYSVDVLEQALVFAQYQTSRRFLDFNVDSSFGFIYNPGNHWIAVRRVQNQWVEFDSMATGPVVITQSEVIDLLNDYGNSMIIVTGESTA</sequence>
<feature type="region of interest" description="Disordered" evidence="6">
    <location>
        <begin position="23"/>
        <end position="151"/>
    </location>
</feature>
<feature type="region of interest" description="Disordered" evidence="6">
    <location>
        <begin position="201"/>
        <end position="221"/>
    </location>
</feature>
<evidence type="ECO:0000256" key="5">
    <source>
        <dbReference type="ARBA" id="ARBA00022801"/>
    </source>
</evidence>
<dbReference type="Gene3D" id="1.10.287.10">
    <property type="entry name" value="S15/NS1, RNA-binding"/>
    <property type="match status" value="1"/>
</dbReference>
<keyword evidence="5" id="KW-0378">Hydrolase</keyword>
<comment type="catalytic activity">
    <reaction evidence="1">
        <text>Thiol-dependent hydrolysis of ester, thioester, amide, peptide and isopeptide bonds formed by the C-terminal Gly of ubiquitin (a 76-residue protein attached to proteins as an intracellular targeting signal).</text>
        <dbReference type="EC" id="3.4.19.12"/>
    </reaction>
</comment>
<feature type="domain" description="Josephin" evidence="7">
    <location>
        <begin position="674"/>
        <end position="818"/>
    </location>
</feature>
<evidence type="ECO:0000259" key="7">
    <source>
        <dbReference type="SMART" id="SM01246"/>
    </source>
</evidence>
<dbReference type="Pfam" id="PF02099">
    <property type="entry name" value="Josephin"/>
    <property type="match status" value="1"/>
</dbReference>
<organism evidence="8 9">
    <name type="scientific">Folsomia candida</name>
    <name type="common">Springtail</name>
    <dbReference type="NCBI Taxonomy" id="158441"/>
    <lineage>
        <taxon>Eukaryota</taxon>
        <taxon>Metazoa</taxon>
        <taxon>Ecdysozoa</taxon>
        <taxon>Arthropoda</taxon>
        <taxon>Hexapoda</taxon>
        <taxon>Collembola</taxon>
        <taxon>Entomobryomorpha</taxon>
        <taxon>Isotomoidea</taxon>
        <taxon>Isotomidae</taxon>
        <taxon>Proisotominae</taxon>
        <taxon>Folsomia</taxon>
    </lineage>
</organism>
<dbReference type="EMBL" id="LNIX01000002">
    <property type="protein sequence ID" value="OXA59531.1"/>
    <property type="molecule type" value="Genomic_DNA"/>
</dbReference>
<reference evidence="8 9" key="1">
    <citation type="submission" date="2015-12" db="EMBL/GenBank/DDBJ databases">
        <title>The genome of Folsomia candida.</title>
        <authorList>
            <person name="Faddeeva A."/>
            <person name="Derks M.F."/>
            <person name="Anvar Y."/>
            <person name="Smit S."/>
            <person name="Van Straalen N."/>
            <person name="Roelofs D."/>
        </authorList>
    </citation>
    <scope>NUCLEOTIDE SEQUENCE [LARGE SCALE GENOMIC DNA]</scope>
    <source>
        <strain evidence="8 9">VU population</strain>
        <tissue evidence="8">Whole body</tissue>
    </source>
</reference>
<dbReference type="AlphaFoldDB" id="A0A226ERX0"/>
<protein>
    <recommendedName>
        <fullName evidence="2">ubiquitinyl hydrolase 1</fullName>
        <ecNumber evidence="2">3.4.19.12</ecNumber>
    </recommendedName>
</protein>
<feature type="compositionally biased region" description="Low complexity" evidence="6">
    <location>
        <begin position="120"/>
        <end position="131"/>
    </location>
</feature>
<feature type="region of interest" description="Disordered" evidence="6">
    <location>
        <begin position="624"/>
        <end position="647"/>
    </location>
</feature>
<dbReference type="SMART" id="SM01246">
    <property type="entry name" value="Josephin"/>
    <property type="match status" value="1"/>
</dbReference>
<comment type="caution">
    <text evidence="8">The sequence shown here is derived from an EMBL/GenBank/DDBJ whole genome shotgun (WGS) entry which is preliminary data.</text>
</comment>
<proteinExistence type="predicted"/>
<dbReference type="InterPro" id="IPR006155">
    <property type="entry name" value="Josephin"/>
</dbReference>
<dbReference type="Proteomes" id="UP000198287">
    <property type="component" value="Unassembled WGS sequence"/>
</dbReference>
<keyword evidence="3" id="KW-0645">Protease</keyword>
<keyword evidence="9" id="KW-1185">Reference proteome</keyword>
<evidence type="ECO:0000256" key="3">
    <source>
        <dbReference type="ARBA" id="ARBA00022670"/>
    </source>
</evidence>
<gene>
    <name evidence="8" type="ORF">Fcan01_05929</name>
</gene>
<accession>A0A226ERX0</accession>
<feature type="compositionally biased region" description="Acidic residues" evidence="6">
    <location>
        <begin position="629"/>
        <end position="647"/>
    </location>
</feature>
<dbReference type="GO" id="GO:0004843">
    <property type="term" value="F:cysteine-type deubiquitinase activity"/>
    <property type="evidence" value="ECO:0007669"/>
    <property type="project" value="UniProtKB-EC"/>
</dbReference>
<dbReference type="GO" id="GO:0016579">
    <property type="term" value="P:protein deubiquitination"/>
    <property type="evidence" value="ECO:0007669"/>
    <property type="project" value="InterPro"/>
</dbReference>
<evidence type="ECO:0000256" key="6">
    <source>
        <dbReference type="SAM" id="MobiDB-lite"/>
    </source>
</evidence>
<evidence type="ECO:0000256" key="1">
    <source>
        <dbReference type="ARBA" id="ARBA00000707"/>
    </source>
</evidence>
<evidence type="ECO:0000313" key="8">
    <source>
        <dbReference type="EMBL" id="OXA59531.1"/>
    </source>
</evidence>
<evidence type="ECO:0000256" key="2">
    <source>
        <dbReference type="ARBA" id="ARBA00012759"/>
    </source>
</evidence>
<dbReference type="EC" id="3.4.19.12" evidence="2"/>
<evidence type="ECO:0000313" key="9">
    <source>
        <dbReference type="Proteomes" id="UP000198287"/>
    </source>
</evidence>
<dbReference type="OrthoDB" id="10063692at2759"/>
<dbReference type="Gene3D" id="3.90.70.40">
    <property type="match status" value="1"/>
</dbReference>
<dbReference type="GO" id="GO:0006508">
    <property type="term" value="P:proteolysis"/>
    <property type="evidence" value="ECO:0007669"/>
    <property type="project" value="UniProtKB-KW"/>
</dbReference>
<keyword evidence="4" id="KW-0833">Ubl conjugation pathway</keyword>
<dbReference type="STRING" id="158441.A0A226ERX0"/>